<name>A0A419TBU5_9FIRM</name>
<comment type="similarity">
    <text evidence="1">Belongs to the metallophosphoesterase superfamily. YfcE family.</text>
</comment>
<comment type="caution">
    <text evidence="3">The sequence shown here is derived from an EMBL/GenBank/DDBJ whole genome shotgun (WGS) entry which is preliminary data.</text>
</comment>
<dbReference type="Proteomes" id="UP000284277">
    <property type="component" value="Unassembled WGS sequence"/>
</dbReference>
<protein>
    <recommendedName>
        <fullName evidence="2">Calcineurin-like phosphoesterase domain-containing protein</fullName>
    </recommendedName>
</protein>
<accession>A0A419TBU5</accession>
<dbReference type="OrthoDB" id="9800565at2"/>
<dbReference type="Pfam" id="PF12850">
    <property type="entry name" value="Metallophos_2"/>
    <property type="match status" value="1"/>
</dbReference>
<reference evidence="3 4" key="1">
    <citation type="submission" date="2016-08" db="EMBL/GenBank/DDBJ databases">
        <title>A new outlook on sporulation: Clostridium algidixylanolyticum.</title>
        <authorList>
            <person name="Poppleton D.I."/>
            <person name="Gribaldo S."/>
        </authorList>
    </citation>
    <scope>NUCLEOTIDE SEQUENCE [LARGE SCALE GENOMIC DNA]</scope>
    <source>
        <strain evidence="3 4">SPL73</strain>
    </source>
</reference>
<dbReference type="PANTHER" id="PTHR42850">
    <property type="entry name" value="METALLOPHOSPHOESTERASE"/>
    <property type="match status" value="1"/>
</dbReference>
<dbReference type="Gene3D" id="3.60.21.10">
    <property type="match status" value="1"/>
</dbReference>
<dbReference type="AlphaFoldDB" id="A0A419TBU5"/>
<proteinExistence type="inferred from homology"/>
<dbReference type="PANTHER" id="PTHR42850:SF2">
    <property type="entry name" value="BLL5683 PROTEIN"/>
    <property type="match status" value="1"/>
</dbReference>
<evidence type="ECO:0000313" key="4">
    <source>
        <dbReference type="Proteomes" id="UP000284277"/>
    </source>
</evidence>
<dbReference type="InterPro" id="IPR050126">
    <property type="entry name" value="Ap4A_hydrolase"/>
</dbReference>
<feature type="domain" description="Calcineurin-like phosphoesterase" evidence="2">
    <location>
        <begin position="1"/>
        <end position="197"/>
    </location>
</feature>
<dbReference type="InterPro" id="IPR029052">
    <property type="entry name" value="Metallo-depent_PP-like"/>
</dbReference>
<evidence type="ECO:0000256" key="1">
    <source>
        <dbReference type="ARBA" id="ARBA00008950"/>
    </source>
</evidence>
<dbReference type="GO" id="GO:0005737">
    <property type="term" value="C:cytoplasm"/>
    <property type="evidence" value="ECO:0007669"/>
    <property type="project" value="TreeGrafter"/>
</dbReference>
<dbReference type="RefSeq" id="WP_120194885.1">
    <property type="nucleotide sequence ID" value="NZ_MCIA01000001.1"/>
</dbReference>
<evidence type="ECO:0000313" key="3">
    <source>
        <dbReference type="EMBL" id="RKD34951.1"/>
    </source>
</evidence>
<dbReference type="InterPro" id="IPR024654">
    <property type="entry name" value="Calcineurin-like_PHP_lpxH"/>
</dbReference>
<evidence type="ECO:0000259" key="2">
    <source>
        <dbReference type="Pfam" id="PF12850"/>
    </source>
</evidence>
<dbReference type="GO" id="GO:0016791">
    <property type="term" value="F:phosphatase activity"/>
    <property type="evidence" value="ECO:0007669"/>
    <property type="project" value="TreeGrafter"/>
</dbReference>
<dbReference type="EMBL" id="MCIA01000001">
    <property type="protein sequence ID" value="RKD34951.1"/>
    <property type="molecule type" value="Genomic_DNA"/>
</dbReference>
<sequence>MKIGVISDTHSNYHGLKACVDHGIKEGADRFLFLGDYVSDCGYPQKTMNLLYELKDSYECSFIKGNREEYMLDYKDQGLNHWIIPSSATGSLLYTFENLTERDFDFFRSLPISGRMSISGYPDVLYCHGSMEHTKGVLRLGSQKVTDTLKSMDAGVILCGHSHIQGTQEYQGKKLMNVGSAGVPYFYEGNAQYGILHGEKGTWEEELLQIDYDKALAVFDLHDSGLYEKSNIWAKLVENCLLTGIDRSKECLDLALKLYQDLEGKTEWSTIPECYWQEAANVLGLLG</sequence>
<dbReference type="SUPFAM" id="SSF56300">
    <property type="entry name" value="Metallo-dependent phosphatases"/>
    <property type="match status" value="1"/>
</dbReference>
<gene>
    <name evidence="3" type="ORF">BET01_00925</name>
</gene>
<organism evidence="3 4">
    <name type="scientific">Lacrimispora algidixylanolytica</name>
    <dbReference type="NCBI Taxonomy" id="94868"/>
    <lineage>
        <taxon>Bacteria</taxon>
        <taxon>Bacillati</taxon>
        <taxon>Bacillota</taxon>
        <taxon>Clostridia</taxon>
        <taxon>Lachnospirales</taxon>
        <taxon>Lachnospiraceae</taxon>
        <taxon>Lacrimispora</taxon>
    </lineage>
</organism>
<keyword evidence="4" id="KW-1185">Reference proteome</keyword>